<feature type="domain" description="Amidohydrolase-related" evidence="2">
    <location>
        <begin position="4"/>
        <end position="296"/>
    </location>
</feature>
<dbReference type="STRING" id="314256.OG2516_18645"/>
<gene>
    <name evidence="3" type="ORF">OG2516_18645</name>
</gene>
<dbReference type="EMBL" id="AAOT01000006">
    <property type="protein sequence ID" value="EAR52112.1"/>
    <property type="molecule type" value="Genomic_DNA"/>
</dbReference>
<dbReference type="Gene3D" id="3.20.20.140">
    <property type="entry name" value="Metal-dependent hydrolases"/>
    <property type="match status" value="1"/>
</dbReference>
<dbReference type="RefSeq" id="WP_007257030.1">
    <property type="nucleotide sequence ID" value="NZ_CH724110.1"/>
</dbReference>
<dbReference type="AlphaFoldDB" id="Q2CHC7"/>
<dbReference type="InterPro" id="IPR006680">
    <property type="entry name" value="Amidohydro-rel"/>
</dbReference>
<dbReference type="Pfam" id="PF04909">
    <property type="entry name" value="Amidohydro_2"/>
    <property type="match status" value="1"/>
</dbReference>
<name>Q2CHC7_OCEGH</name>
<dbReference type="InterPro" id="IPR052350">
    <property type="entry name" value="Metallo-dep_Lactonases"/>
</dbReference>
<organism evidence="3 4">
    <name type="scientific">Oceanicola granulosus (strain ATCC BAA-861 / DSM 15982 / KCTC 12143 / HTCC2516)</name>
    <dbReference type="NCBI Taxonomy" id="314256"/>
    <lineage>
        <taxon>Bacteria</taxon>
        <taxon>Pseudomonadati</taxon>
        <taxon>Pseudomonadota</taxon>
        <taxon>Alphaproteobacteria</taxon>
        <taxon>Rhodobacterales</taxon>
        <taxon>Roseobacteraceae</taxon>
        <taxon>Oceanicola</taxon>
    </lineage>
</organism>
<evidence type="ECO:0000256" key="1">
    <source>
        <dbReference type="ARBA" id="ARBA00038310"/>
    </source>
</evidence>
<dbReference type="PANTHER" id="PTHR43569">
    <property type="entry name" value="AMIDOHYDROLASE"/>
    <property type="match status" value="1"/>
</dbReference>
<sequence>MDIIDAHHHFWDLDNNHLPWLKEEPPIKFRYGDYTALKRNYLPADYRRDSGRFNVIGSVYIETEYDPADPLGELAWISALREEAGLPSVIVGQAWLDREDVAEVLAAYRDAPPVRGIRHKPAASASPEAAVRGAAGSMDDTRWRDGFAMLASHGLSFDLQTPWWHFDAAAELARDFPDTQIIINHTGLPSDRSPEALAAWRAALDAMAGHGNVAIKISGIGLPGREWSVADNRPVVEAAIAAFGPERAMFASNFPVDGLVASFETIYSGFDEITRNLPETDRAALFRETARRIYRIGAT</sequence>
<protein>
    <recommendedName>
        <fullName evidence="2">Amidohydrolase-related domain-containing protein</fullName>
    </recommendedName>
</protein>
<dbReference type="Proteomes" id="UP000003635">
    <property type="component" value="Unassembled WGS sequence"/>
</dbReference>
<evidence type="ECO:0000259" key="2">
    <source>
        <dbReference type="Pfam" id="PF04909"/>
    </source>
</evidence>
<dbReference type="HOGENOM" id="CLU_044590_3_1_5"/>
<evidence type="ECO:0000313" key="3">
    <source>
        <dbReference type="EMBL" id="EAR52112.1"/>
    </source>
</evidence>
<dbReference type="PANTHER" id="PTHR43569:SF1">
    <property type="entry name" value="BLL3371 PROTEIN"/>
    <property type="match status" value="1"/>
</dbReference>
<dbReference type="SUPFAM" id="SSF51556">
    <property type="entry name" value="Metallo-dependent hydrolases"/>
    <property type="match status" value="1"/>
</dbReference>
<dbReference type="GO" id="GO:0016787">
    <property type="term" value="F:hydrolase activity"/>
    <property type="evidence" value="ECO:0007669"/>
    <property type="project" value="InterPro"/>
</dbReference>
<accession>Q2CHC7</accession>
<dbReference type="eggNOG" id="COG3618">
    <property type="taxonomic scope" value="Bacteria"/>
</dbReference>
<comment type="similarity">
    <text evidence="1">Belongs to the metallo-dependent hydrolases superfamily.</text>
</comment>
<dbReference type="InterPro" id="IPR032466">
    <property type="entry name" value="Metal_Hydrolase"/>
</dbReference>
<reference evidence="3 4" key="1">
    <citation type="journal article" date="2010" name="J. Bacteriol.">
        <title>Genome sequences of Oceanicola granulosus HTCC2516(T) and Oceanicola batsensis HTCC2597(TDelta).</title>
        <authorList>
            <person name="Thrash J.C."/>
            <person name="Cho J.C."/>
            <person name="Vergin K.L."/>
            <person name="Giovannoni S.J."/>
        </authorList>
    </citation>
    <scope>NUCLEOTIDE SEQUENCE [LARGE SCALE GENOMIC DNA]</scope>
    <source>
        <strain evidence="4">ATCC BAA-861 / DSM 15982 / KCTC 12143 / HTCC2516</strain>
    </source>
</reference>
<dbReference type="OrthoDB" id="9787654at2"/>
<keyword evidence="4" id="KW-1185">Reference proteome</keyword>
<evidence type="ECO:0000313" key="4">
    <source>
        <dbReference type="Proteomes" id="UP000003635"/>
    </source>
</evidence>
<proteinExistence type="inferred from homology"/>
<comment type="caution">
    <text evidence="3">The sequence shown here is derived from an EMBL/GenBank/DDBJ whole genome shotgun (WGS) entry which is preliminary data.</text>
</comment>